<gene>
    <name evidence="2" type="ORF">I2501_01980</name>
</gene>
<dbReference type="EMBL" id="JADPRT010000001">
    <property type="protein sequence ID" value="MBF9066806.1"/>
    <property type="molecule type" value="Genomic_DNA"/>
</dbReference>
<sequence length="363" mass="38315">MRLLVIGGSVFAGRAFAEDAVRRGWEVTVFNRGRSQDDPPGVRSLRGDRENAADLAALAAAGPYDAVVDVCGYVPREVAKSVAALAGHADAYLFVSTINVYPGYPAEPTDESSPRHGGLADAGPDDGPDGGVSYGWLKDGCEKAVRENFPGRVVVLQPGLIVGPHDRARRTTAWLRRAAQGGPMAVPGAPDRPVRVIDVRDLAAFGLDLLADGPRDEVEDYLVPGAPDNGTWGDYLDACVEATGGKAELVYVDDQLFVDHGVEPWTEAPLWVPPVPEAAAVWDASCAKALAAGLRCRPVVESVRDTAAWLLAPGGESEAFEEYRTFGDRAAGLSPEHEQALLAAHAARSTDAARSVEGEQDAG</sequence>
<evidence type="ECO:0000256" key="1">
    <source>
        <dbReference type="SAM" id="MobiDB-lite"/>
    </source>
</evidence>
<reference evidence="2" key="1">
    <citation type="submission" date="2020-11" db="EMBL/GenBank/DDBJ databases">
        <title>Isolation and identification of active actinomycetes.</title>
        <authorList>
            <person name="Yu B."/>
        </authorList>
    </citation>
    <scope>NUCLEOTIDE SEQUENCE</scope>
    <source>
        <strain evidence="2">NEAU-YB345</strain>
    </source>
</reference>
<protein>
    <submittedName>
        <fullName evidence="2">NAD-dependent epimerase</fullName>
    </submittedName>
</protein>
<accession>A0A931AY06</accession>
<dbReference type="InterPro" id="IPR036291">
    <property type="entry name" value="NAD(P)-bd_dom_sf"/>
</dbReference>
<comment type="caution">
    <text evidence="2">The sequence shown here is derived from an EMBL/GenBank/DDBJ whole genome shotgun (WGS) entry which is preliminary data.</text>
</comment>
<feature type="compositionally biased region" description="Low complexity" evidence="1">
    <location>
        <begin position="343"/>
        <end position="355"/>
    </location>
</feature>
<dbReference type="RefSeq" id="WP_196191983.1">
    <property type="nucleotide sequence ID" value="NZ_JADPRT010000001.1"/>
</dbReference>
<dbReference type="Gene3D" id="3.40.50.720">
    <property type="entry name" value="NAD(P)-binding Rossmann-like Domain"/>
    <property type="match status" value="1"/>
</dbReference>
<proteinExistence type="predicted"/>
<keyword evidence="3" id="KW-1185">Reference proteome</keyword>
<feature type="region of interest" description="Disordered" evidence="1">
    <location>
        <begin position="105"/>
        <end position="131"/>
    </location>
</feature>
<organism evidence="2 3">
    <name type="scientific">Streptacidiphilus fuscans</name>
    <dbReference type="NCBI Taxonomy" id="2789292"/>
    <lineage>
        <taxon>Bacteria</taxon>
        <taxon>Bacillati</taxon>
        <taxon>Actinomycetota</taxon>
        <taxon>Actinomycetes</taxon>
        <taxon>Kitasatosporales</taxon>
        <taxon>Streptomycetaceae</taxon>
        <taxon>Streptacidiphilus</taxon>
    </lineage>
</organism>
<dbReference type="Proteomes" id="UP000657385">
    <property type="component" value="Unassembled WGS sequence"/>
</dbReference>
<name>A0A931AY06_9ACTN</name>
<dbReference type="SUPFAM" id="SSF51735">
    <property type="entry name" value="NAD(P)-binding Rossmann-fold domains"/>
    <property type="match status" value="1"/>
</dbReference>
<dbReference type="AlphaFoldDB" id="A0A931AY06"/>
<evidence type="ECO:0000313" key="3">
    <source>
        <dbReference type="Proteomes" id="UP000657385"/>
    </source>
</evidence>
<evidence type="ECO:0000313" key="2">
    <source>
        <dbReference type="EMBL" id="MBF9066806.1"/>
    </source>
</evidence>
<feature type="region of interest" description="Disordered" evidence="1">
    <location>
        <begin position="343"/>
        <end position="363"/>
    </location>
</feature>